<organism evidence="1 2">
    <name type="scientific">Prolixibacter denitrificans</name>
    <dbReference type="NCBI Taxonomy" id="1541063"/>
    <lineage>
        <taxon>Bacteria</taxon>
        <taxon>Pseudomonadati</taxon>
        <taxon>Bacteroidota</taxon>
        <taxon>Bacteroidia</taxon>
        <taxon>Marinilabiliales</taxon>
        <taxon>Prolixibacteraceae</taxon>
        <taxon>Prolixibacter</taxon>
    </lineage>
</organism>
<dbReference type="Pfam" id="PF07874">
    <property type="entry name" value="DUF1660"/>
    <property type="match status" value="1"/>
</dbReference>
<dbReference type="Proteomes" id="UP000240621">
    <property type="component" value="Unassembled WGS sequence"/>
</dbReference>
<reference evidence="1 2" key="1">
    <citation type="submission" date="2018-03" db="EMBL/GenBank/DDBJ databases">
        <title>Genomic Encyclopedia of Archaeal and Bacterial Type Strains, Phase II (KMG-II): from individual species to whole genera.</title>
        <authorList>
            <person name="Goeker M."/>
        </authorList>
    </citation>
    <scope>NUCLEOTIDE SEQUENCE [LARGE SCALE GENOMIC DNA]</scope>
    <source>
        <strain evidence="1 2">DSM 27267</strain>
    </source>
</reference>
<dbReference type="EMBL" id="PYGC01000002">
    <property type="protein sequence ID" value="PSK84556.1"/>
    <property type="molecule type" value="Genomic_DNA"/>
</dbReference>
<accession>A0A2P8CHY1</accession>
<comment type="caution">
    <text evidence="1">The sequence shown here is derived from an EMBL/GenBank/DDBJ whole genome shotgun (WGS) entry which is preliminary data.</text>
</comment>
<evidence type="ECO:0000313" key="2">
    <source>
        <dbReference type="Proteomes" id="UP000240621"/>
    </source>
</evidence>
<name>A0A2P8CHY1_9BACT</name>
<dbReference type="AlphaFoldDB" id="A0A2P8CHY1"/>
<proteinExistence type="predicted"/>
<gene>
    <name evidence="1" type="ORF">CLV93_102345</name>
</gene>
<sequence length="81" mass="9863">MENHHSDIPQRKPFHIVCFLFGHNFDPINACSNENEHCRRCGKKCDEQDRWFDWNGYIKWRLLPVRRAVQKVKGKRDIYSF</sequence>
<evidence type="ECO:0000313" key="1">
    <source>
        <dbReference type="EMBL" id="PSK84556.1"/>
    </source>
</evidence>
<protein>
    <submittedName>
        <fullName evidence="1">Prophage protein DUF1660</fullName>
    </submittedName>
</protein>
<dbReference type="InterPro" id="IPR012455">
    <property type="entry name" value="DUF1660"/>
</dbReference>